<evidence type="ECO:0000313" key="2">
    <source>
        <dbReference type="EMBL" id="CAG8542969.1"/>
    </source>
</evidence>
<organism evidence="2 3">
    <name type="scientific">Dentiscutata erythropus</name>
    <dbReference type="NCBI Taxonomy" id="1348616"/>
    <lineage>
        <taxon>Eukaryota</taxon>
        <taxon>Fungi</taxon>
        <taxon>Fungi incertae sedis</taxon>
        <taxon>Mucoromycota</taxon>
        <taxon>Glomeromycotina</taxon>
        <taxon>Glomeromycetes</taxon>
        <taxon>Diversisporales</taxon>
        <taxon>Gigasporaceae</taxon>
        <taxon>Dentiscutata</taxon>
    </lineage>
</organism>
<keyword evidence="1" id="KW-0472">Membrane</keyword>
<proteinExistence type="predicted"/>
<accession>A0A9N9AX20</accession>
<evidence type="ECO:0000313" key="3">
    <source>
        <dbReference type="Proteomes" id="UP000789405"/>
    </source>
</evidence>
<keyword evidence="1" id="KW-0812">Transmembrane</keyword>
<keyword evidence="1" id="KW-1133">Transmembrane helix</keyword>
<dbReference type="Proteomes" id="UP000789405">
    <property type="component" value="Unassembled WGS sequence"/>
</dbReference>
<comment type="caution">
    <text evidence="2">The sequence shown here is derived from an EMBL/GenBank/DDBJ whole genome shotgun (WGS) entry which is preliminary data.</text>
</comment>
<keyword evidence="3" id="KW-1185">Reference proteome</keyword>
<evidence type="ECO:0000256" key="1">
    <source>
        <dbReference type="SAM" id="Phobius"/>
    </source>
</evidence>
<gene>
    <name evidence="2" type="ORF">DERYTH_LOCUS4894</name>
</gene>
<reference evidence="2" key="1">
    <citation type="submission" date="2021-06" db="EMBL/GenBank/DDBJ databases">
        <authorList>
            <person name="Kallberg Y."/>
            <person name="Tangrot J."/>
            <person name="Rosling A."/>
        </authorList>
    </citation>
    <scope>NUCLEOTIDE SEQUENCE</scope>
    <source>
        <strain evidence="2">MA453B</strain>
    </source>
</reference>
<sequence>MGDLNSPPTDLTINNDDEIKTTPNLNNINLQTIPMKKIIFQKIKRFMEIMNYFRLFFALTLYILILIDLISTQQNKEKYPWIEILLQVVNAEFTLLTLIEHPKRLKNLLRAIRIWAANHRAKSSSRIKKFSEPDGFSDSIPQTDIHSTSNPEKLVIAVKVSLELPSPIKTLQKLVSQSYGWYLYDVEDNSLICSPTKLLSILVTWNIGSLAQYGICAILWLIIPMNRPYIPYLTLTIISIFCELVPIPVVVVQSKRALFAKRSVMDNSEKSTHSHV</sequence>
<protein>
    <submittedName>
        <fullName evidence="2">19779_t:CDS:1</fullName>
    </submittedName>
</protein>
<dbReference type="InterPro" id="IPR021369">
    <property type="entry name" value="DUF2985"/>
</dbReference>
<feature type="transmembrane region" description="Helical" evidence="1">
    <location>
        <begin position="52"/>
        <end position="73"/>
    </location>
</feature>
<name>A0A9N9AX20_9GLOM</name>
<feature type="transmembrane region" description="Helical" evidence="1">
    <location>
        <begin position="229"/>
        <end position="252"/>
    </location>
</feature>
<dbReference type="AlphaFoldDB" id="A0A9N9AX20"/>
<dbReference type="Pfam" id="PF11204">
    <property type="entry name" value="DUF2985"/>
    <property type="match status" value="1"/>
</dbReference>
<feature type="transmembrane region" description="Helical" evidence="1">
    <location>
        <begin position="198"/>
        <end position="223"/>
    </location>
</feature>
<dbReference type="EMBL" id="CAJVPY010001953">
    <property type="protein sequence ID" value="CAG8542969.1"/>
    <property type="molecule type" value="Genomic_DNA"/>
</dbReference>
<dbReference type="OrthoDB" id="2375605at2759"/>